<name>A0ABM7YJZ0_9BURK</name>
<dbReference type="InterPro" id="IPR004089">
    <property type="entry name" value="MCPsignal_dom"/>
</dbReference>
<keyword evidence="4" id="KW-1133">Transmembrane helix</keyword>
<keyword evidence="1" id="KW-0145">Chemotaxis</keyword>
<proteinExistence type="inferred from homology"/>
<dbReference type="Proteomes" id="UP001057498">
    <property type="component" value="Chromosome"/>
</dbReference>
<sequence length="683" mass="72632">MTHPPPNASSPTVRRWTDGFDLAELRAVWRFHGMWGPGMLVLRNLSMAWKATVILGLLTLPLGLVGVSYLRSVSERVDAIDLHLARVDALIDVGRMSAAVRAERARAVRSSLGVPIEPAGRNPADGMVAEAAAWQSLQRSSLADLVVVRAAMGEATKARAQFLALYSGSAGSGGQKLVFGAPEHVRAAEAYQHAADQLAKVIFDAGEGQPLPGQGLRSLMAGAVQPISELVEAADRLADVAVNERDKGQLTAQRLHDSALTLGMARQELDEMRSELKLADAAGQSVVRSELLPKLDRIEVLLARLATLQLPVGSAHLVDALPPVLPELTRVADASRNAALTAVRVGLVARREAVWLGLKLELVSLLVCAAAALYAMVCGYRVISGGLVTLRSHAARMAEGDFSQIPQPRGHDEVGEALGSLRLSLLRMNELFATVTRGVSSLAHAVHEVADGNAGLAQRTQTADQGIHRMTSRVLSFSEKMDDCGREVDEAVDHARAMRIDAARSKKSMAGLRERMDALQRKSSQIGDVIGLIDGLAHQTRMLALNASVEAARAGEAGRGFAVVASEVRALAQRSAEAATQVAGIIEASTAEIVDGHALSGRASEMVTLTEERITAINERMNRIVEVLRASTSEAEEVLGLAREVGTATDGNVQLMNQLTDASVALRGQGDTLEAAMAQFKLV</sequence>
<dbReference type="Pfam" id="PF00015">
    <property type="entry name" value="MCPsignal"/>
    <property type="match status" value="1"/>
</dbReference>
<dbReference type="Pfam" id="PF00672">
    <property type="entry name" value="HAMP"/>
    <property type="match status" value="1"/>
</dbReference>
<dbReference type="PANTHER" id="PTHR43531">
    <property type="entry name" value="PROTEIN ICFG"/>
    <property type="match status" value="1"/>
</dbReference>
<feature type="transmembrane region" description="Helical" evidence="4">
    <location>
        <begin position="360"/>
        <end position="383"/>
    </location>
</feature>
<feature type="domain" description="Methyl-accepting transducer" evidence="5">
    <location>
        <begin position="431"/>
        <end position="667"/>
    </location>
</feature>
<dbReference type="SUPFAM" id="SSF58104">
    <property type="entry name" value="Methyl-accepting chemotaxis protein (MCP) signaling domain"/>
    <property type="match status" value="1"/>
</dbReference>
<evidence type="ECO:0000313" key="7">
    <source>
        <dbReference type="EMBL" id="BDI04636.1"/>
    </source>
</evidence>
<keyword evidence="3" id="KW-0807">Transducer</keyword>
<evidence type="ECO:0000256" key="3">
    <source>
        <dbReference type="PROSITE-ProRule" id="PRU00284"/>
    </source>
</evidence>
<dbReference type="PRINTS" id="PR00260">
    <property type="entry name" value="CHEMTRNSDUCR"/>
</dbReference>
<keyword evidence="8" id="KW-1185">Reference proteome</keyword>
<evidence type="ECO:0000256" key="2">
    <source>
        <dbReference type="ARBA" id="ARBA00029447"/>
    </source>
</evidence>
<feature type="transmembrane region" description="Helical" evidence="4">
    <location>
        <begin position="47"/>
        <end position="70"/>
    </location>
</feature>
<dbReference type="EMBL" id="AP025730">
    <property type="protein sequence ID" value="BDI04636.1"/>
    <property type="molecule type" value="Genomic_DNA"/>
</dbReference>
<feature type="domain" description="HAMP" evidence="6">
    <location>
        <begin position="381"/>
        <end position="433"/>
    </location>
</feature>
<keyword evidence="4" id="KW-0812">Transmembrane</keyword>
<dbReference type="SMART" id="SM00283">
    <property type="entry name" value="MA"/>
    <property type="match status" value="1"/>
</dbReference>
<evidence type="ECO:0000259" key="6">
    <source>
        <dbReference type="PROSITE" id="PS50885"/>
    </source>
</evidence>
<evidence type="ECO:0000259" key="5">
    <source>
        <dbReference type="PROSITE" id="PS50111"/>
    </source>
</evidence>
<gene>
    <name evidence="7" type="ORF">CATMQ487_16060</name>
</gene>
<keyword evidence="4" id="KW-0472">Membrane</keyword>
<organism evidence="7 8">
    <name type="scientific">Sphaerotilus microaerophilus</name>
    <dbReference type="NCBI Taxonomy" id="2914710"/>
    <lineage>
        <taxon>Bacteria</taxon>
        <taxon>Pseudomonadati</taxon>
        <taxon>Pseudomonadota</taxon>
        <taxon>Betaproteobacteria</taxon>
        <taxon>Burkholderiales</taxon>
        <taxon>Sphaerotilaceae</taxon>
        <taxon>Sphaerotilus</taxon>
    </lineage>
</organism>
<evidence type="ECO:0000256" key="4">
    <source>
        <dbReference type="SAM" id="Phobius"/>
    </source>
</evidence>
<dbReference type="PANTHER" id="PTHR43531:SF11">
    <property type="entry name" value="METHYL-ACCEPTING CHEMOTAXIS PROTEIN 3"/>
    <property type="match status" value="1"/>
</dbReference>
<evidence type="ECO:0000313" key="8">
    <source>
        <dbReference type="Proteomes" id="UP001057498"/>
    </source>
</evidence>
<evidence type="ECO:0000256" key="1">
    <source>
        <dbReference type="ARBA" id="ARBA00022500"/>
    </source>
</evidence>
<dbReference type="InterPro" id="IPR003660">
    <property type="entry name" value="HAMP_dom"/>
</dbReference>
<dbReference type="Gene3D" id="1.10.287.950">
    <property type="entry name" value="Methyl-accepting chemotaxis protein"/>
    <property type="match status" value="1"/>
</dbReference>
<dbReference type="PROSITE" id="PS50885">
    <property type="entry name" value="HAMP"/>
    <property type="match status" value="1"/>
</dbReference>
<protein>
    <recommendedName>
        <fullName evidence="9">Methyl-accepting chemotaxis protein</fullName>
    </recommendedName>
</protein>
<dbReference type="InterPro" id="IPR004090">
    <property type="entry name" value="Chemotax_Me-accpt_rcpt"/>
</dbReference>
<dbReference type="InterPro" id="IPR051310">
    <property type="entry name" value="MCP_chemotaxis"/>
</dbReference>
<dbReference type="PROSITE" id="PS50111">
    <property type="entry name" value="CHEMOTAXIS_TRANSDUC_2"/>
    <property type="match status" value="1"/>
</dbReference>
<evidence type="ECO:0008006" key="9">
    <source>
        <dbReference type="Google" id="ProtNLM"/>
    </source>
</evidence>
<comment type="similarity">
    <text evidence="2">Belongs to the methyl-accepting chemotaxis (MCP) protein family.</text>
</comment>
<dbReference type="SMART" id="SM00304">
    <property type="entry name" value="HAMP"/>
    <property type="match status" value="2"/>
</dbReference>
<accession>A0ABM7YJZ0</accession>
<reference evidence="7" key="1">
    <citation type="submission" date="2022-04" db="EMBL/GenBank/DDBJ databases">
        <title>Whole genome sequence of Sphaerotilus sp. FB-5.</title>
        <authorList>
            <person name="Takeda M."/>
            <person name="Narihara S."/>
            <person name="Akimoto M."/>
            <person name="Akimoto R."/>
            <person name="Nishiyashiki S."/>
            <person name="Murakami T."/>
        </authorList>
    </citation>
    <scope>NUCLEOTIDE SEQUENCE</scope>
    <source>
        <strain evidence="7">FB-5</strain>
    </source>
</reference>